<dbReference type="InterPro" id="IPR022472">
    <property type="entry name" value="VPLPA-CTERM"/>
</dbReference>
<dbReference type="NCBIfam" id="TIGR03370">
    <property type="entry name" value="VPLPA-CTERM"/>
    <property type="match status" value="1"/>
</dbReference>
<evidence type="ECO:0000256" key="2">
    <source>
        <dbReference type="SAM" id="SignalP"/>
    </source>
</evidence>
<evidence type="ECO:0000313" key="4">
    <source>
        <dbReference type="Proteomes" id="UP001627408"/>
    </source>
</evidence>
<sequence>MRKLFVASSAVLALLGSGALASTIDLTDGVFAVTGAPGGPGLGPTAFTETADGVTFTFSNPISRGTNQFSLGSTGVAVGGGGVSAFSFDFSVDQDVTLSSYSGYNRGAGLVDPSLSLSLGATVIDSGVAFSGTGSNASAAMVEMFSGGAMPLLTAGVTYSVSVNNPSATTLGFLTAIEFETVAAPPVPLPAGLPLLLAGLGGFAVMRRRQR</sequence>
<name>A0ABW8UQ17_9RHOB</name>
<proteinExistence type="predicted"/>
<dbReference type="EMBL" id="JBHDIY010000002">
    <property type="protein sequence ID" value="MFL4469042.1"/>
    <property type="molecule type" value="Genomic_DNA"/>
</dbReference>
<reference evidence="3 4" key="1">
    <citation type="submission" date="2024-08" db="EMBL/GenBank/DDBJ databases">
        <title>Tateyamaria sp. nov., isolated from marine algae.</title>
        <authorList>
            <person name="Choi B.J."/>
            <person name="Kim J.M."/>
            <person name="Lee J.K."/>
            <person name="Choi D.G."/>
            <person name="Bayburt H."/>
            <person name="Baek J.H."/>
            <person name="Han D.M."/>
            <person name="Jeon C.O."/>
        </authorList>
    </citation>
    <scope>NUCLEOTIDE SEQUENCE [LARGE SCALE GENOMIC DNA]</scope>
    <source>
        <strain evidence="3 4">KMU-156</strain>
    </source>
</reference>
<keyword evidence="4" id="KW-1185">Reference proteome</keyword>
<evidence type="ECO:0000313" key="3">
    <source>
        <dbReference type="EMBL" id="MFL4469042.1"/>
    </source>
</evidence>
<evidence type="ECO:0000256" key="1">
    <source>
        <dbReference type="SAM" id="Phobius"/>
    </source>
</evidence>
<feature type="chain" id="PRO_5046756368" evidence="2">
    <location>
        <begin position="22"/>
        <end position="211"/>
    </location>
</feature>
<gene>
    <name evidence="3" type="ORF">ACERZ8_03860</name>
</gene>
<keyword evidence="2" id="KW-0732">Signal</keyword>
<accession>A0ABW8UQ17</accession>
<keyword evidence="1" id="KW-0812">Transmembrane</keyword>
<feature type="transmembrane region" description="Helical" evidence="1">
    <location>
        <begin position="187"/>
        <end position="206"/>
    </location>
</feature>
<keyword evidence="1" id="KW-1133">Transmembrane helix</keyword>
<keyword evidence="1" id="KW-0472">Membrane</keyword>
<comment type="caution">
    <text evidence="3">The sequence shown here is derived from an EMBL/GenBank/DDBJ whole genome shotgun (WGS) entry which is preliminary data.</text>
</comment>
<dbReference type="Proteomes" id="UP001627408">
    <property type="component" value="Unassembled WGS sequence"/>
</dbReference>
<dbReference type="RefSeq" id="WP_407590802.1">
    <property type="nucleotide sequence ID" value="NZ_JBHDIY010000002.1"/>
</dbReference>
<feature type="signal peptide" evidence="2">
    <location>
        <begin position="1"/>
        <end position="21"/>
    </location>
</feature>
<organism evidence="3 4">
    <name type="scientific">Tateyamaria armeniaca</name>
    <dbReference type="NCBI Taxonomy" id="2518930"/>
    <lineage>
        <taxon>Bacteria</taxon>
        <taxon>Pseudomonadati</taxon>
        <taxon>Pseudomonadota</taxon>
        <taxon>Alphaproteobacteria</taxon>
        <taxon>Rhodobacterales</taxon>
        <taxon>Roseobacteraceae</taxon>
        <taxon>Tateyamaria</taxon>
    </lineage>
</organism>
<protein>
    <submittedName>
        <fullName evidence="3">VPLPA-CTERM sorting domain-containing protein</fullName>
    </submittedName>
</protein>